<dbReference type="PANTHER" id="PTHR35585">
    <property type="entry name" value="HHE DOMAIN PROTEIN (AFU_ORTHOLOGUE AFUA_4G00730)"/>
    <property type="match status" value="1"/>
</dbReference>
<dbReference type="AlphaFoldDB" id="A0A4Y9Y9Z2"/>
<feature type="region of interest" description="Disordered" evidence="1">
    <location>
        <begin position="175"/>
        <end position="196"/>
    </location>
</feature>
<evidence type="ECO:0000256" key="1">
    <source>
        <dbReference type="SAM" id="MobiDB-lite"/>
    </source>
</evidence>
<organism evidence="3 4">
    <name type="scientific">Rhodofomes roseus</name>
    <dbReference type="NCBI Taxonomy" id="34475"/>
    <lineage>
        <taxon>Eukaryota</taxon>
        <taxon>Fungi</taxon>
        <taxon>Dikarya</taxon>
        <taxon>Basidiomycota</taxon>
        <taxon>Agaricomycotina</taxon>
        <taxon>Agaricomycetes</taxon>
        <taxon>Polyporales</taxon>
        <taxon>Rhodofomes</taxon>
    </lineage>
</organism>
<dbReference type="InterPro" id="IPR012312">
    <property type="entry name" value="Hemerythrin-like"/>
</dbReference>
<evidence type="ECO:0000313" key="3">
    <source>
        <dbReference type="EMBL" id="TFY58543.1"/>
    </source>
</evidence>
<feature type="domain" description="Hemerythrin-like" evidence="2">
    <location>
        <begin position="40"/>
        <end position="160"/>
    </location>
</feature>
<feature type="compositionally biased region" description="Basic and acidic residues" evidence="1">
    <location>
        <begin position="225"/>
        <end position="240"/>
    </location>
</feature>
<feature type="region of interest" description="Disordered" evidence="1">
    <location>
        <begin position="220"/>
        <end position="250"/>
    </location>
</feature>
<dbReference type="EMBL" id="SEKV01000353">
    <property type="protein sequence ID" value="TFY58543.1"/>
    <property type="molecule type" value="Genomic_DNA"/>
</dbReference>
<dbReference type="STRING" id="34475.A0A4Y9Y9Z2"/>
<name>A0A4Y9Y9Z2_9APHY</name>
<comment type="caution">
    <text evidence="3">The sequence shown here is derived from an EMBL/GenBank/DDBJ whole genome shotgun (WGS) entry which is preliminary data.</text>
</comment>
<gene>
    <name evidence="3" type="ORF">EVJ58_g6357</name>
</gene>
<feature type="compositionally biased region" description="Low complexity" evidence="1">
    <location>
        <begin position="241"/>
        <end position="250"/>
    </location>
</feature>
<proteinExistence type="predicted"/>
<dbReference type="Pfam" id="PF01814">
    <property type="entry name" value="Hemerythrin"/>
    <property type="match status" value="1"/>
</dbReference>
<reference evidence="3 4" key="1">
    <citation type="submission" date="2019-01" db="EMBL/GenBank/DDBJ databases">
        <title>Genome sequencing of the rare red list fungi Fomitopsis rosea.</title>
        <authorList>
            <person name="Buettner E."/>
            <person name="Kellner H."/>
        </authorList>
    </citation>
    <scope>NUCLEOTIDE SEQUENCE [LARGE SCALE GENOMIC DNA]</scope>
    <source>
        <strain evidence="3 4">DSM 105464</strain>
    </source>
</reference>
<sequence>MISLQLSRTLPAIRTTVISTTRTTPRFSFTHRAMSSKTLFQAIKEDHEEMYLYHDEYKRARTAGDVDAQARWARQLTWEVARHAVGEEIVVYPLMEKHLGDKGKQLADHDREEHQHVKEFLYRLESLKPEEEGYSHTIELVMASLHPHNDDEEITDLPMLEAVIGADASREAAQSFKKTKKLVPTRSHPSAPNRPPFETLAGLLAAPADKLKDWFASFPTEEEMGQAKEELKHRDHDAKAGRAAAAAGQQ</sequence>
<accession>A0A4Y9Y9Z2</accession>
<evidence type="ECO:0000259" key="2">
    <source>
        <dbReference type="Pfam" id="PF01814"/>
    </source>
</evidence>
<dbReference type="Proteomes" id="UP000298390">
    <property type="component" value="Unassembled WGS sequence"/>
</dbReference>
<evidence type="ECO:0000313" key="4">
    <source>
        <dbReference type="Proteomes" id="UP000298390"/>
    </source>
</evidence>
<protein>
    <recommendedName>
        <fullName evidence="2">Hemerythrin-like domain-containing protein</fullName>
    </recommendedName>
</protein>
<dbReference type="PANTHER" id="PTHR35585:SF1">
    <property type="entry name" value="HHE DOMAIN PROTEIN (AFU_ORTHOLOGUE AFUA_4G00730)"/>
    <property type="match status" value="1"/>
</dbReference>